<dbReference type="Pfam" id="PF07202">
    <property type="entry name" value="Tcp10_C"/>
    <property type="match status" value="4"/>
</dbReference>
<proteinExistence type="inferred from homology"/>
<evidence type="ECO:0000256" key="1">
    <source>
        <dbReference type="ARBA" id="ARBA00005627"/>
    </source>
</evidence>
<dbReference type="InterPro" id="IPR047002">
    <property type="entry name" value="Tcp10_C_sf"/>
</dbReference>
<gene>
    <name evidence="6" type="ORF">R5R35_010255</name>
</gene>
<dbReference type="Pfam" id="PF25779">
    <property type="entry name" value="Tubulin-bind_CPAP"/>
    <property type="match status" value="1"/>
</dbReference>
<dbReference type="Proteomes" id="UP001378592">
    <property type="component" value="Unassembled WGS sequence"/>
</dbReference>
<dbReference type="GO" id="GO:0061511">
    <property type="term" value="P:centriole elongation"/>
    <property type="evidence" value="ECO:0007669"/>
    <property type="project" value="TreeGrafter"/>
</dbReference>
<reference evidence="6 7" key="1">
    <citation type="submission" date="2024-03" db="EMBL/GenBank/DDBJ databases">
        <title>The genome assembly and annotation of the cricket Gryllus longicercus Weissman &amp; Gray.</title>
        <authorList>
            <person name="Szrajer S."/>
            <person name="Gray D."/>
            <person name="Ylla G."/>
        </authorList>
    </citation>
    <scope>NUCLEOTIDE SEQUENCE [LARGE SCALE GENOMIC DNA]</scope>
    <source>
        <strain evidence="6">DAG 2021-001</strain>
        <tissue evidence="6">Whole body minus gut</tissue>
    </source>
</reference>
<name>A0AAN9VX04_9ORTH</name>
<evidence type="ECO:0000256" key="2">
    <source>
        <dbReference type="SAM" id="Coils"/>
    </source>
</evidence>
<keyword evidence="2" id="KW-0175">Coiled coil</keyword>
<keyword evidence="7" id="KW-1185">Reference proteome</keyword>
<feature type="domain" description="CENPJ tubulin-binding region" evidence="5">
    <location>
        <begin position="100"/>
        <end position="142"/>
    </location>
</feature>
<evidence type="ECO:0000259" key="4">
    <source>
        <dbReference type="Pfam" id="PF07202"/>
    </source>
</evidence>
<comment type="caution">
    <text evidence="6">The sequence shown here is derived from an EMBL/GenBank/DDBJ whole genome shotgun (WGS) entry which is preliminary data.</text>
</comment>
<dbReference type="EMBL" id="JAZDUA010000192">
    <property type="protein sequence ID" value="KAK7864873.1"/>
    <property type="molecule type" value="Genomic_DNA"/>
</dbReference>
<dbReference type="GO" id="GO:0005814">
    <property type="term" value="C:centriole"/>
    <property type="evidence" value="ECO:0007669"/>
    <property type="project" value="TreeGrafter"/>
</dbReference>
<comment type="similarity">
    <text evidence="1">Belongs to the TCP10 family.</text>
</comment>
<dbReference type="AlphaFoldDB" id="A0AAN9VX04"/>
<feature type="coiled-coil region" evidence="2">
    <location>
        <begin position="497"/>
        <end position="552"/>
    </location>
</feature>
<evidence type="ECO:0000259" key="5">
    <source>
        <dbReference type="Pfam" id="PF25779"/>
    </source>
</evidence>
<dbReference type="PANTHER" id="PTHR10331">
    <property type="entry name" value="T COMPLEX PROTEIN 10"/>
    <property type="match status" value="1"/>
</dbReference>
<dbReference type="GO" id="GO:0060271">
    <property type="term" value="P:cilium assembly"/>
    <property type="evidence" value="ECO:0007669"/>
    <property type="project" value="TreeGrafter"/>
</dbReference>
<dbReference type="GO" id="GO:0005813">
    <property type="term" value="C:centrosome"/>
    <property type="evidence" value="ECO:0007669"/>
    <property type="project" value="TreeGrafter"/>
</dbReference>
<accession>A0AAN9VX04</accession>
<feature type="domain" description="Centromere protein J C-terminal" evidence="4">
    <location>
        <begin position="965"/>
        <end position="994"/>
    </location>
</feature>
<evidence type="ECO:0000256" key="3">
    <source>
        <dbReference type="SAM" id="MobiDB-lite"/>
    </source>
</evidence>
<evidence type="ECO:0000313" key="7">
    <source>
        <dbReference type="Proteomes" id="UP001378592"/>
    </source>
</evidence>
<dbReference type="GO" id="GO:0015631">
    <property type="term" value="F:tubulin binding"/>
    <property type="evidence" value="ECO:0007669"/>
    <property type="project" value="TreeGrafter"/>
</dbReference>
<sequence length="1082" mass="123210">MQRLEELMQWQRQQQEKLLRHQQEQKALITFEQKRLFQEIGTILEQGNILSSTKENSDKQDVDNTKHPELHLGEARELDQKDTSVPQMQGSFDEMPVKQVTKSFTQLLQEKLSTDENGDDADANVKPKRKFLKKGEGLARYRMTLDKSMKRPPRLTKKVDLMNANEEKGRKLTGNTSSQAPSGNKSVVAPVSENKQGKKGPASVRTHSVEQTHLSLNTKSLYSPKKVRGLHCVSEQESQDELHLFELLEQQAANSSFCSTSSVVMRFLGDPSAQVTNSVDYKKNTSQSATVESRILPHTLRQPEIISNPYRSSNNLNAISSNANITKAHVGCTTRNSQLERIAEFCDSSCNTPLKSTNGKLLLNSEQTVHEKLVPNNIYESENETKKKDLSNSLYCNGKIPSGVEVPQDKVQYRHKSLSTAVSSVDDETDIFRDSEVWSDCSCSSCGETGTESEHEVPNPPLQQAVTSEEHCDTDDSKNKSVQECTSDQRDAITFKSALLKERLAELESEIDIFKKENAHLKKLKQQYERDIANFNKEKKEHEKILKENTEKMQESILAERRKLAREKQVFERYSKEKKSQPTRQEREEIQALKQQIAELQEELIRKDTRWSANQVRTRDRMRQLNKELSQLREENEKLKAEKAKIKRVRFSNPKVSMVSNTKVLHSINEKLAQLKVDDLENPIVIKNVVPRKRIPAHVLCQSTNDMKGKDLERNTKIIHAVPDLQSKLQKATVNADKQNDDTYQNFNDEGNISEKIMYRNSDEEVFISEEACESKSHSDSADTSPMHRLVYHSFFPSQHEAVSRDVDEQNTDLLIDQNSDEILENEISETPQNGSNSYPLVKNQNVISHPLKNTVDTDGPLSPLSEVCVLSQMTETQMSSESLNENAKKRDFSEIVHADGTREKNFSDGRQEIWYANGNVKKVSPDKMTTKMIYFNGDVKEKYFDGIEKYYYAGTKTWQTTYSDGREVIEFPSGQVECKMPNGTVEITYPNGSTLLKHRDGHEKLTLTDGTVVSTSASGIKEIVYPNGQKEIHAEDHQRREYPDGTVKLVYLDGSQESRYASGRVRRKDKDGNIIMDSART</sequence>
<feature type="domain" description="Centromere protein J C-terminal" evidence="4">
    <location>
        <begin position="894"/>
        <end position="923"/>
    </location>
</feature>
<feature type="compositionally biased region" description="Polar residues" evidence="3">
    <location>
        <begin position="173"/>
        <end position="185"/>
    </location>
</feature>
<dbReference type="PANTHER" id="PTHR10331:SF6">
    <property type="entry name" value="SPINDLE ASSEMBLY ABNORMAL 4"/>
    <property type="match status" value="1"/>
</dbReference>
<feature type="compositionally biased region" description="Basic and acidic residues" evidence="3">
    <location>
        <begin position="161"/>
        <end position="170"/>
    </location>
</feature>
<dbReference type="Gene3D" id="2.60.450.20">
    <property type="match status" value="1"/>
</dbReference>
<evidence type="ECO:0000313" key="6">
    <source>
        <dbReference type="EMBL" id="KAK7864873.1"/>
    </source>
</evidence>
<evidence type="ECO:0008006" key="8">
    <source>
        <dbReference type="Google" id="ProtNLM"/>
    </source>
</evidence>
<feature type="domain" description="Centromere protein J C-terminal" evidence="4">
    <location>
        <begin position="1001"/>
        <end position="1034"/>
    </location>
</feature>
<dbReference type="InterPro" id="IPR026581">
    <property type="entry name" value="TCP10L/CENPJ"/>
</dbReference>
<feature type="domain" description="Centromere protein J C-terminal" evidence="4">
    <location>
        <begin position="1040"/>
        <end position="1068"/>
    </location>
</feature>
<dbReference type="InterPro" id="IPR058029">
    <property type="entry name" value="Tubulin-bd_CENPJ"/>
</dbReference>
<protein>
    <recommendedName>
        <fullName evidence="8">Centromere protein J</fullName>
    </recommendedName>
</protein>
<feature type="region of interest" description="Disordered" evidence="3">
    <location>
        <begin position="1062"/>
        <end position="1082"/>
    </location>
</feature>
<dbReference type="InterPro" id="IPR009852">
    <property type="entry name" value="CENPJ_C_dom"/>
</dbReference>
<feature type="region of interest" description="Disordered" evidence="3">
    <location>
        <begin position="161"/>
        <end position="212"/>
    </location>
</feature>
<feature type="coiled-coil region" evidence="2">
    <location>
        <begin position="583"/>
        <end position="649"/>
    </location>
</feature>
<organism evidence="6 7">
    <name type="scientific">Gryllus longicercus</name>
    <dbReference type="NCBI Taxonomy" id="2509291"/>
    <lineage>
        <taxon>Eukaryota</taxon>
        <taxon>Metazoa</taxon>
        <taxon>Ecdysozoa</taxon>
        <taxon>Arthropoda</taxon>
        <taxon>Hexapoda</taxon>
        <taxon>Insecta</taxon>
        <taxon>Pterygota</taxon>
        <taxon>Neoptera</taxon>
        <taxon>Polyneoptera</taxon>
        <taxon>Orthoptera</taxon>
        <taxon>Ensifera</taxon>
        <taxon>Gryllidea</taxon>
        <taxon>Grylloidea</taxon>
        <taxon>Gryllidae</taxon>
        <taxon>Gryllinae</taxon>
        <taxon>Gryllus</taxon>
    </lineage>
</organism>